<proteinExistence type="predicted"/>
<evidence type="ECO:0000313" key="2">
    <source>
        <dbReference type="EMBL" id="PQV64512.1"/>
    </source>
</evidence>
<dbReference type="AlphaFoldDB" id="A0A2S8SUN7"/>
<keyword evidence="3" id="KW-1185">Reference proteome</keyword>
<accession>A0A2S8SUN7</accession>
<dbReference type="Proteomes" id="UP000237684">
    <property type="component" value="Unassembled WGS sequence"/>
</dbReference>
<dbReference type="EMBL" id="NIGF01000004">
    <property type="protein sequence ID" value="PQV64512.1"/>
    <property type="molecule type" value="Genomic_DNA"/>
</dbReference>
<organism evidence="2 3">
    <name type="scientific">Abditibacterium utsteinense</name>
    <dbReference type="NCBI Taxonomy" id="1960156"/>
    <lineage>
        <taxon>Bacteria</taxon>
        <taxon>Pseudomonadati</taxon>
        <taxon>Abditibacteriota</taxon>
        <taxon>Abditibacteriia</taxon>
        <taxon>Abditibacteriales</taxon>
        <taxon>Abditibacteriaceae</taxon>
        <taxon>Abditibacterium</taxon>
    </lineage>
</organism>
<sequence>MAAPTIFDACALFGPWPGRDALELQTLLDVMGQSSIARSVAMSTTGIFYDFRAGNNATFEAARANASQLLPAATLDPRAYPDCLSEAEKCAAQGVRLIRFFPATQGWPLRLQPFRELLHRCDELKLTVAVEVSRAGDATELADAVAFTNAPLLLAGVSSEHLGEALSILRASPKFHLETTRLLAPGALERIASEVPQGADRLIFASYSPLRYLSAALGPVLASGLSNDQKTAVLGGNLKRILSNN</sequence>
<dbReference type="GO" id="GO:0016787">
    <property type="term" value="F:hydrolase activity"/>
    <property type="evidence" value="ECO:0007669"/>
    <property type="project" value="InterPro"/>
</dbReference>
<gene>
    <name evidence="2" type="ORF">B1R32_1045</name>
</gene>
<reference evidence="2 3" key="1">
    <citation type="journal article" date="2018" name="Syst. Appl. Microbiol.">
        <title>Abditibacterium utsteinense sp. nov., the first cultivated member of candidate phylum FBP, isolated from ice-free Antarctic soil samples.</title>
        <authorList>
            <person name="Tahon G."/>
            <person name="Tytgat B."/>
            <person name="Lebbe L."/>
            <person name="Carlier A."/>
            <person name="Willems A."/>
        </authorList>
    </citation>
    <scope>NUCLEOTIDE SEQUENCE [LARGE SCALE GENOMIC DNA]</scope>
    <source>
        <strain evidence="2 3">LMG 29911</strain>
    </source>
</reference>
<comment type="caution">
    <text evidence="2">The sequence shown here is derived from an EMBL/GenBank/DDBJ whole genome shotgun (WGS) entry which is preliminary data.</text>
</comment>
<dbReference type="OrthoDB" id="3677342at2"/>
<dbReference type="InterPro" id="IPR006680">
    <property type="entry name" value="Amidohydro-rel"/>
</dbReference>
<name>A0A2S8SUN7_9BACT</name>
<dbReference type="Pfam" id="PF04909">
    <property type="entry name" value="Amidohydro_2"/>
    <property type="match status" value="1"/>
</dbReference>
<evidence type="ECO:0000313" key="3">
    <source>
        <dbReference type="Proteomes" id="UP000237684"/>
    </source>
</evidence>
<dbReference type="SUPFAM" id="SSF51556">
    <property type="entry name" value="Metallo-dependent hydrolases"/>
    <property type="match status" value="1"/>
</dbReference>
<dbReference type="Gene3D" id="3.20.20.140">
    <property type="entry name" value="Metal-dependent hydrolases"/>
    <property type="match status" value="1"/>
</dbReference>
<dbReference type="InParanoid" id="A0A2S8SUN7"/>
<dbReference type="RefSeq" id="WP_105482896.1">
    <property type="nucleotide sequence ID" value="NZ_NIGF01000004.1"/>
</dbReference>
<evidence type="ECO:0000259" key="1">
    <source>
        <dbReference type="Pfam" id="PF04909"/>
    </source>
</evidence>
<feature type="domain" description="Amidohydrolase-related" evidence="1">
    <location>
        <begin position="53"/>
        <end position="147"/>
    </location>
</feature>
<protein>
    <recommendedName>
        <fullName evidence="1">Amidohydrolase-related domain-containing protein</fullName>
    </recommendedName>
</protein>
<dbReference type="InterPro" id="IPR032466">
    <property type="entry name" value="Metal_Hydrolase"/>
</dbReference>